<organism evidence="2 3">
    <name type="scientific">Termititenax aidoneus</name>
    <dbReference type="NCBI Taxonomy" id="2218524"/>
    <lineage>
        <taxon>Bacteria</taxon>
        <taxon>Bacillati</taxon>
        <taxon>Candidatus Margulisiibacteriota</taxon>
        <taxon>Candidatus Termititenacia</taxon>
        <taxon>Candidatus Termititenacales</taxon>
        <taxon>Candidatus Termititenacaceae</taxon>
        <taxon>Candidatus Termititenax</taxon>
    </lineage>
</organism>
<evidence type="ECO:0000256" key="1">
    <source>
        <dbReference type="SAM" id="MobiDB-lite"/>
    </source>
</evidence>
<protein>
    <submittedName>
        <fullName evidence="2">Uncharacterized protein</fullName>
    </submittedName>
</protein>
<comment type="caution">
    <text evidence="2">The sequence shown here is derived from an EMBL/GenBank/DDBJ whole genome shotgun (WGS) entry which is preliminary data.</text>
</comment>
<evidence type="ECO:0000313" key="2">
    <source>
        <dbReference type="EMBL" id="GBR74929.1"/>
    </source>
</evidence>
<dbReference type="AlphaFoldDB" id="A0A388TDC1"/>
<name>A0A388TDC1_TERA1</name>
<dbReference type="Proteomes" id="UP000269352">
    <property type="component" value="Unassembled WGS sequence"/>
</dbReference>
<dbReference type="EMBL" id="BGZN01000107">
    <property type="protein sequence ID" value="GBR74929.1"/>
    <property type="molecule type" value="Genomic_DNA"/>
</dbReference>
<feature type="region of interest" description="Disordered" evidence="1">
    <location>
        <begin position="26"/>
        <end position="52"/>
    </location>
</feature>
<keyword evidence="3" id="KW-1185">Reference proteome</keyword>
<feature type="compositionally biased region" description="Low complexity" evidence="1">
    <location>
        <begin position="26"/>
        <end position="35"/>
    </location>
</feature>
<evidence type="ECO:0000313" key="3">
    <source>
        <dbReference type="Proteomes" id="UP000269352"/>
    </source>
</evidence>
<gene>
    <name evidence="2" type="ORF">NO1_2017</name>
</gene>
<reference evidence="2 3" key="1">
    <citation type="journal article" date="2019" name="ISME J.">
        <title>Genome analyses of uncultured TG2/ZB3 bacteria in 'Margulisbacteria' specifically attached to ectosymbiotic spirochetes of protists in the termite gut.</title>
        <authorList>
            <person name="Utami Y.D."/>
            <person name="Kuwahara H."/>
            <person name="Igai K."/>
            <person name="Murakami T."/>
            <person name="Sugaya K."/>
            <person name="Morikawa T."/>
            <person name="Nagura Y."/>
            <person name="Yuki M."/>
            <person name="Deevong P."/>
            <person name="Inoue T."/>
            <person name="Kihara K."/>
            <person name="Lo N."/>
            <person name="Yamada A."/>
            <person name="Ohkuma M."/>
            <person name="Hongoh Y."/>
        </authorList>
    </citation>
    <scope>NUCLEOTIDE SEQUENCE [LARGE SCALE GENOMIC DNA]</scope>
    <source>
        <strain evidence="2">NkOx7-01</strain>
    </source>
</reference>
<accession>A0A388TDC1</accession>
<feature type="compositionally biased region" description="Polar residues" evidence="1">
    <location>
        <begin position="78"/>
        <end position="91"/>
    </location>
</feature>
<proteinExistence type="predicted"/>
<feature type="region of interest" description="Disordered" evidence="1">
    <location>
        <begin position="75"/>
        <end position="94"/>
    </location>
</feature>
<sequence length="454" mass="51454">MRQFFTALTMNNTRDDTVVGRKYFQQQFQSQQPPQRQDEDDQHDFFGKPKPEYQTVGLTLENAEMTTVYMPDIEQIPEPSSNESLESQPPSINHEGLDREITTIYVSDELNYRAGSELIEELVRIGEENGFSVLTTATNGNIWVEDTTIRLHNGKVYIPNRTANVFYNVFDRDGGEGVIGSRKHISDISQGTVAQQPNSANQYIGTIPEENRVYGLSYLEGGNVLNCRLADGSPGAVIGAESIDYTMRAMELEDTPENREIAKKQIAKDLELPETSITYIPQFDFHIDMWFRPLQNGVMAVPDFAGGISMLTEILKSPDGITLEEKEKLEVLRDSLLIMEENTKQFIIDAEENLHAAGYETIKIPCFSALESAHPKNYKRNLIPRVNFMNGVGATNGKRETYYMTNTSGIPKLNDRIAQYFKEQAHIDNVYFMSSNNLQRFYGGFDCTTTEYTK</sequence>